<dbReference type="RefSeq" id="WP_128810605.1">
    <property type="nucleotide sequence ID" value="NZ_CP032093.1"/>
</dbReference>
<dbReference type="InterPro" id="IPR004375">
    <property type="entry name" value="NanQ/TabA/YiaL"/>
</dbReference>
<name>A0ABM6YST6_9VIBR</name>
<dbReference type="PANTHER" id="PTHR34986:SF4">
    <property type="entry name" value="EVOLVED BETA-GALACTOSIDASE SUBUNIT BETA-RELATED"/>
    <property type="match status" value="1"/>
</dbReference>
<organism evidence="1 2">
    <name type="scientific">Vibrio alfacsensis</name>
    <dbReference type="NCBI Taxonomy" id="1074311"/>
    <lineage>
        <taxon>Bacteria</taxon>
        <taxon>Pseudomonadati</taxon>
        <taxon>Pseudomonadota</taxon>
        <taxon>Gammaproteobacteria</taxon>
        <taxon>Vibrionales</taxon>
        <taxon>Vibrionaceae</taxon>
        <taxon>Vibrio</taxon>
    </lineage>
</organism>
<proteinExistence type="predicted"/>
<dbReference type="EMBL" id="CP032093">
    <property type="protein sequence ID" value="AXY00764.1"/>
    <property type="molecule type" value="Genomic_DNA"/>
</dbReference>
<dbReference type="PANTHER" id="PTHR34986">
    <property type="entry name" value="EVOLVED BETA-GALACTOSIDASE SUBUNIT BETA"/>
    <property type="match status" value="1"/>
</dbReference>
<evidence type="ECO:0000313" key="2">
    <source>
        <dbReference type="Proteomes" id="UP000262832"/>
    </source>
</evidence>
<dbReference type="SUPFAM" id="SSF51197">
    <property type="entry name" value="Clavaminate synthase-like"/>
    <property type="match status" value="1"/>
</dbReference>
<dbReference type="Pfam" id="PF04074">
    <property type="entry name" value="DUF386"/>
    <property type="match status" value="1"/>
</dbReference>
<reference evidence="1 2" key="1">
    <citation type="submission" date="2018-08" db="EMBL/GenBank/DDBJ databases">
        <title>Genomic taxonomy of the Vibrionaceae family.</title>
        <authorList>
            <person name="Gomez-Gil B."/>
            <person name="Tanaka M."/>
            <person name="Sawabe T."/>
            <person name="Enciso-Ibarra K."/>
        </authorList>
    </citation>
    <scope>NUCLEOTIDE SEQUENCE [LARGE SCALE GENOMIC DNA]</scope>
    <source>
        <strain evidence="1 2">CAIM 1831</strain>
    </source>
</reference>
<keyword evidence="2" id="KW-1185">Reference proteome</keyword>
<dbReference type="Gene3D" id="2.60.120.370">
    <property type="entry name" value="YhcH/YjgK/YiaL"/>
    <property type="match status" value="1"/>
</dbReference>
<protein>
    <submittedName>
        <fullName evidence="1">DUF386 family protein</fullName>
    </submittedName>
</protein>
<sequence length="156" mass="18017">MIKGNLSTLDNCYELSEKLLEVIASVRQQLNNNVENGKYNLEGEDVFFFVVDDHTQSLEERKSECHRKYLDVQILLSGEERFGYSLKPFNSIAEDKFESNDVAFSEDITEERFVDLQPEDFVIFATQQPHRPLVAINKPMAVRKAIIKVANDWLNS</sequence>
<gene>
    <name evidence="1" type="ORF">D1115_05480</name>
</gene>
<dbReference type="Proteomes" id="UP000262832">
    <property type="component" value="Chromosome I"/>
</dbReference>
<evidence type="ECO:0000313" key="1">
    <source>
        <dbReference type="EMBL" id="AXY00764.1"/>
    </source>
</evidence>
<dbReference type="InterPro" id="IPR037012">
    <property type="entry name" value="NanQ/TabA/YiaL_sf"/>
</dbReference>
<dbReference type="NCBIfam" id="TIGR00022">
    <property type="entry name" value="YhcH/YjgK/YiaL family protein"/>
    <property type="match status" value="1"/>
</dbReference>
<accession>A0ABM6YST6</accession>